<comment type="subcellular location">
    <subcellularLocation>
        <location evidence="8">Cytoplasm</location>
    </subcellularLocation>
</comment>
<dbReference type="STRING" id="1495769.CEM_222"/>
<dbReference type="EC" id="3.6.5.-" evidence="8"/>
<dbReference type="SUPFAM" id="SSF52540">
    <property type="entry name" value="P-loop containing nucleoside triphosphate hydrolases"/>
    <property type="match status" value="1"/>
</dbReference>
<dbReference type="InterPro" id="IPR036726">
    <property type="entry name" value="GTP1_OBG_dom_sf"/>
</dbReference>
<dbReference type="KEGG" id="eme:CEM_222"/>
<dbReference type="InterPro" id="IPR006169">
    <property type="entry name" value="GTP1_OBG_dom"/>
</dbReference>
<dbReference type="PANTHER" id="PTHR11702">
    <property type="entry name" value="DEVELOPMENTALLY REGULATED GTP-BINDING PROTEIN-RELATED"/>
    <property type="match status" value="1"/>
</dbReference>
<feature type="binding site" evidence="8">
    <location>
        <begin position="312"/>
        <end position="314"/>
    </location>
    <ligand>
        <name>GTP</name>
        <dbReference type="ChEBI" id="CHEBI:37565"/>
    </ligand>
</feature>
<evidence type="ECO:0000256" key="3">
    <source>
        <dbReference type="ARBA" id="ARBA00022723"/>
    </source>
</evidence>
<keyword evidence="7 8" id="KW-0342">GTP-binding</keyword>
<dbReference type="HOGENOM" id="CLU_011747_2_0_6"/>
<dbReference type="Pfam" id="PF01018">
    <property type="entry name" value="GTP1_OBG"/>
    <property type="match status" value="1"/>
</dbReference>
<comment type="subunit">
    <text evidence="8">Monomer.</text>
</comment>
<keyword evidence="3 8" id="KW-0479">Metal-binding</keyword>
<comment type="similarity">
    <text evidence="1 8">Belongs to the TRAFAC class OBG-HflX-like GTPase superfamily. OBG GTPase family.</text>
</comment>
<evidence type="ECO:0000256" key="8">
    <source>
        <dbReference type="HAMAP-Rule" id="MF_01454"/>
    </source>
</evidence>
<dbReference type="PROSITE" id="PS51883">
    <property type="entry name" value="OBG"/>
    <property type="match status" value="1"/>
</dbReference>
<feature type="binding site" evidence="8">
    <location>
        <begin position="191"/>
        <end position="195"/>
    </location>
    <ligand>
        <name>GTP</name>
        <dbReference type="ChEBI" id="CHEBI:37565"/>
    </ligand>
</feature>
<keyword evidence="5 8" id="KW-0378">Hydrolase</keyword>
<evidence type="ECO:0000256" key="6">
    <source>
        <dbReference type="ARBA" id="ARBA00022842"/>
    </source>
</evidence>
<dbReference type="GO" id="GO:0005525">
    <property type="term" value="F:GTP binding"/>
    <property type="evidence" value="ECO:0007669"/>
    <property type="project" value="UniProtKB-UniRule"/>
</dbReference>
<dbReference type="FunFam" id="2.70.210.12:FF:000001">
    <property type="entry name" value="GTPase Obg"/>
    <property type="match status" value="1"/>
</dbReference>
<feature type="binding site" evidence="8">
    <location>
        <position position="173"/>
    </location>
    <ligand>
        <name>Mg(2+)</name>
        <dbReference type="ChEBI" id="CHEBI:18420"/>
    </ligand>
</feature>
<comment type="caution">
    <text evidence="8">Lacks conserved residue(s) required for the propagation of feature annotation.</text>
</comment>
<evidence type="ECO:0000256" key="5">
    <source>
        <dbReference type="ARBA" id="ARBA00022801"/>
    </source>
</evidence>
<organism evidence="11 12">
    <name type="scientific">Candidatus Johnevansia muelleri</name>
    <dbReference type="NCBI Taxonomy" id="1495769"/>
    <lineage>
        <taxon>Bacteria</taxon>
        <taxon>Pseudomonadati</taxon>
        <taxon>Pseudomonadota</taxon>
        <taxon>Gammaproteobacteria</taxon>
        <taxon>Candidatus Johnevansiales</taxon>
        <taxon>Candidatus Johnevansiaceae</taxon>
        <taxon>Candidatus Johnevansia</taxon>
    </lineage>
</organism>
<dbReference type="EMBL" id="LM655252">
    <property type="protein sequence ID" value="CDZ16483.1"/>
    <property type="molecule type" value="Genomic_DNA"/>
</dbReference>
<evidence type="ECO:0000259" key="10">
    <source>
        <dbReference type="PROSITE" id="PS51883"/>
    </source>
</evidence>
<dbReference type="NCBIfam" id="NF008956">
    <property type="entry name" value="PRK12299.1"/>
    <property type="match status" value="1"/>
</dbReference>
<dbReference type="InterPro" id="IPR014100">
    <property type="entry name" value="GTP-bd_Obg/CgtA"/>
</dbReference>
<evidence type="ECO:0000256" key="7">
    <source>
        <dbReference type="ARBA" id="ARBA00023134"/>
    </source>
</evidence>
<dbReference type="GO" id="GO:0000287">
    <property type="term" value="F:magnesium ion binding"/>
    <property type="evidence" value="ECO:0007669"/>
    <property type="project" value="InterPro"/>
</dbReference>
<dbReference type="InterPro" id="IPR006073">
    <property type="entry name" value="GTP-bd"/>
</dbReference>
<dbReference type="InterPro" id="IPR045086">
    <property type="entry name" value="OBG_GTPase"/>
</dbReference>
<dbReference type="SUPFAM" id="SSF82051">
    <property type="entry name" value="Obg GTP-binding protein N-terminal domain"/>
    <property type="match status" value="1"/>
</dbReference>
<dbReference type="AlphaFoldDB" id="A0A078KEA0"/>
<accession>A0A078KEA0</accession>
<sequence length="361" mass="40636">MQFIDKALIFIKAGQGGNGCLSFRREKFISKGGPNGGNGGNGGNIFIIGDNSINTLSNLKSKYFYKAEDGHPGQHNNMSGKKGKNLYIKVPIGTTVIDIETSEIIFDIIISGQYFKIAQGGFKGLGNTCFKSSINQIPIKITNGKKGQHRKLILELKLIADVGILGLPNIGKTTLISVISRAHPKIANYPFTTLYPNLGVIKMGAYDNFIIIDIPPLIKGAFKGAGLGITFIKHLIRSRVLFHFIDISYSNPIESFKIIINELKKFSLNMFIKFPNWLILNKIDLLNEKKRYIFVKYIIKHINWKGPIFPISSITGEGCKELVEAIYLWLNKQYKIIMKDKKYLEKEKNTRNIIQKESLKY</sequence>
<keyword evidence="12" id="KW-1185">Reference proteome</keyword>
<dbReference type="PROSITE" id="PS51710">
    <property type="entry name" value="G_OBG"/>
    <property type="match status" value="1"/>
</dbReference>
<name>A0A078KEA0_9GAMM</name>
<dbReference type="Gene3D" id="3.40.50.300">
    <property type="entry name" value="P-loop containing nucleotide triphosphate hydrolases"/>
    <property type="match status" value="1"/>
</dbReference>
<keyword evidence="4 8" id="KW-0547">Nucleotide-binding</keyword>
<feature type="binding site" evidence="8">
    <location>
        <begin position="281"/>
        <end position="284"/>
    </location>
    <ligand>
        <name>GTP</name>
        <dbReference type="ChEBI" id="CHEBI:37565"/>
    </ligand>
</feature>
<dbReference type="InterPro" id="IPR031167">
    <property type="entry name" value="G_OBG"/>
</dbReference>
<dbReference type="GO" id="GO:0005737">
    <property type="term" value="C:cytoplasm"/>
    <property type="evidence" value="ECO:0007669"/>
    <property type="project" value="UniProtKB-SubCell"/>
</dbReference>
<protein>
    <recommendedName>
        <fullName evidence="8">GTPase Obg</fullName>
        <ecNumber evidence="8">3.6.5.-</ecNumber>
    </recommendedName>
    <alternativeName>
        <fullName evidence="8">GTP-binding protein Obg</fullName>
    </alternativeName>
</protein>
<dbReference type="HAMAP" id="MF_01454">
    <property type="entry name" value="GTPase_Obg"/>
    <property type="match status" value="1"/>
</dbReference>
<dbReference type="GO" id="GO:0003924">
    <property type="term" value="F:GTPase activity"/>
    <property type="evidence" value="ECO:0007669"/>
    <property type="project" value="UniProtKB-UniRule"/>
</dbReference>
<dbReference type="PATRIC" id="fig|1495769.3.peg.205"/>
<dbReference type="PRINTS" id="PR00326">
    <property type="entry name" value="GTP1OBG"/>
</dbReference>
<dbReference type="Proteomes" id="UP000032420">
    <property type="component" value="Chromosome I"/>
</dbReference>
<dbReference type="PIRSF" id="PIRSF002401">
    <property type="entry name" value="GTP_bd_Obg/CgtA"/>
    <property type="match status" value="1"/>
</dbReference>
<feature type="domain" description="OBG-type G" evidence="9">
    <location>
        <begin position="160"/>
        <end position="331"/>
    </location>
</feature>
<dbReference type="GO" id="GO:0043022">
    <property type="term" value="F:ribosome binding"/>
    <property type="evidence" value="ECO:0007669"/>
    <property type="project" value="UniProtKB-ARBA"/>
</dbReference>
<evidence type="ECO:0000256" key="2">
    <source>
        <dbReference type="ARBA" id="ARBA00022490"/>
    </source>
</evidence>
<keyword evidence="2 8" id="KW-0963">Cytoplasm</keyword>
<dbReference type="NCBIfam" id="TIGR02729">
    <property type="entry name" value="Obg_CgtA"/>
    <property type="match status" value="1"/>
</dbReference>
<dbReference type="OrthoDB" id="9807318at2"/>
<dbReference type="Gene3D" id="2.70.210.12">
    <property type="entry name" value="GTP1/OBG domain"/>
    <property type="match status" value="1"/>
</dbReference>
<feature type="domain" description="Obg" evidence="10">
    <location>
        <begin position="1"/>
        <end position="159"/>
    </location>
</feature>
<dbReference type="PANTHER" id="PTHR11702:SF31">
    <property type="entry name" value="MITOCHONDRIAL RIBOSOME-ASSOCIATED GTPASE 2"/>
    <property type="match status" value="1"/>
</dbReference>
<keyword evidence="6 8" id="KW-0460">Magnesium</keyword>
<evidence type="ECO:0000313" key="11">
    <source>
        <dbReference type="EMBL" id="CDZ16483.1"/>
    </source>
</evidence>
<comment type="function">
    <text evidence="8">An essential GTPase which binds GTP, GDP and possibly (p)ppGpp with moderate affinity, with high nucleotide exchange rates and a fairly low GTP hydrolysis rate. Plays a role in control of the cell cycle, stress response, ribosome biogenesis and in those bacteria that undergo differentiation, in morphogenesis control.</text>
</comment>
<evidence type="ECO:0000259" key="9">
    <source>
        <dbReference type="PROSITE" id="PS51710"/>
    </source>
</evidence>
<feature type="binding site" evidence="8">
    <location>
        <position position="193"/>
    </location>
    <ligand>
        <name>Mg(2+)</name>
        <dbReference type="ChEBI" id="CHEBI:18420"/>
    </ligand>
</feature>
<dbReference type="Pfam" id="PF01926">
    <property type="entry name" value="MMR_HSR1"/>
    <property type="match status" value="1"/>
</dbReference>
<dbReference type="InterPro" id="IPR027417">
    <property type="entry name" value="P-loop_NTPase"/>
</dbReference>
<dbReference type="CDD" id="cd01898">
    <property type="entry name" value="Obg"/>
    <property type="match status" value="1"/>
</dbReference>
<evidence type="ECO:0000313" key="12">
    <source>
        <dbReference type="Proteomes" id="UP000032420"/>
    </source>
</evidence>
<evidence type="ECO:0000256" key="1">
    <source>
        <dbReference type="ARBA" id="ARBA00007699"/>
    </source>
</evidence>
<gene>
    <name evidence="8 11" type="primary">obg</name>
    <name evidence="11" type="ORF">CEM_222</name>
</gene>
<reference evidence="12" key="1">
    <citation type="submission" date="2014-07" db="EMBL/GenBank/DDBJ databases">
        <authorList>
            <person name="Santos-Garcia D."/>
        </authorList>
    </citation>
    <scope>NUCLEOTIDE SEQUENCE [LARGE SCALE GENOMIC DNA]</scope>
</reference>
<dbReference type="GO" id="GO:0042254">
    <property type="term" value="P:ribosome biogenesis"/>
    <property type="evidence" value="ECO:0007669"/>
    <property type="project" value="UniProtKB-UniRule"/>
</dbReference>
<evidence type="ECO:0000256" key="4">
    <source>
        <dbReference type="ARBA" id="ARBA00022741"/>
    </source>
</evidence>
<comment type="cofactor">
    <cofactor evidence="8">
        <name>Mg(2+)</name>
        <dbReference type="ChEBI" id="CHEBI:18420"/>
    </cofactor>
</comment>
<proteinExistence type="inferred from homology"/>